<feature type="transmembrane region" description="Helical" evidence="1">
    <location>
        <begin position="15"/>
        <end position="36"/>
    </location>
</feature>
<proteinExistence type="predicted"/>
<keyword evidence="1" id="KW-1133">Transmembrane helix</keyword>
<keyword evidence="1" id="KW-0472">Membrane</keyword>
<accession>A0A8S5UUL1</accession>
<evidence type="ECO:0000313" key="2">
    <source>
        <dbReference type="EMBL" id="DAF98167.1"/>
    </source>
</evidence>
<dbReference type="EMBL" id="BK016143">
    <property type="protein sequence ID" value="DAF98167.1"/>
    <property type="molecule type" value="Genomic_DNA"/>
</dbReference>
<evidence type="ECO:0000256" key="1">
    <source>
        <dbReference type="SAM" id="Phobius"/>
    </source>
</evidence>
<protein>
    <submittedName>
        <fullName evidence="2">Uncharacterized protein</fullName>
    </submittedName>
</protein>
<keyword evidence="1" id="KW-0812">Transmembrane</keyword>
<name>A0A8S5UUL1_9CAUD</name>
<reference evidence="2" key="1">
    <citation type="journal article" date="2021" name="Proc. Natl. Acad. Sci. U.S.A.">
        <title>A Catalog of Tens of Thousands of Viruses from Human Metagenomes Reveals Hidden Associations with Chronic Diseases.</title>
        <authorList>
            <person name="Tisza M.J."/>
            <person name="Buck C.B."/>
        </authorList>
    </citation>
    <scope>NUCLEOTIDE SEQUENCE</scope>
    <source>
        <strain evidence="2">CtP6q2</strain>
    </source>
</reference>
<sequence>MIGNLNKLFFTGRSFCFSLFYSLIFIISIKSLSLLLEGA</sequence>
<organism evidence="2">
    <name type="scientific">Myoviridae sp. ctP6q2</name>
    <dbReference type="NCBI Taxonomy" id="2825096"/>
    <lineage>
        <taxon>Viruses</taxon>
        <taxon>Duplodnaviria</taxon>
        <taxon>Heunggongvirae</taxon>
        <taxon>Uroviricota</taxon>
        <taxon>Caudoviricetes</taxon>
    </lineage>
</organism>